<organism evidence="1 2">
    <name type="scientific">Melia azedarach</name>
    <name type="common">Chinaberry tree</name>
    <dbReference type="NCBI Taxonomy" id="155640"/>
    <lineage>
        <taxon>Eukaryota</taxon>
        <taxon>Viridiplantae</taxon>
        <taxon>Streptophyta</taxon>
        <taxon>Embryophyta</taxon>
        <taxon>Tracheophyta</taxon>
        <taxon>Spermatophyta</taxon>
        <taxon>Magnoliopsida</taxon>
        <taxon>eudicotyledons</taxon>
        <taxon>Gunneridae</taxon>
        <taxon>Pentapetalae</taxon>
        <taxon>rosids</taxon>
        <taxon>malvids</taxon>
        <taxon>Sapindales</taxon>
        <taxon>Meliaceae</taxon>
        <taxon>Melia</taxon>
    </lineage>
</organism>
<gene>
    <name evidence="1" type="ORF">OWV82_022515</name>
</gene>
<keyword evidence="2" id="KW-1185">Reference proteome</keyword>
<dbReference type="Proteomes" id="UP001164539">
    <property type="component" value="Chromosome 13"/>
</dbReference>
<dbReference type="EMBL" id="CM051406">
    <property type="protein sequence ID" value="KAJ4702464.1"/>
    <property type="molecule type" value="Genomic_DNA"/>
</dbReference>
<comment type="caution">
    <text evidence="1">The sequence shown here is derived from an EMBL/GenBank/DDBJ whole genome shotgun (WGS) entry which is preliminary data.</text>
</comment>
<sequence length="433" mass="49076">MRDEFLALHRNHAWSLVPLSPTQNIIGCKWVYRIKRNPDGSIARYKTRLVAKGFHQRPGIDFTETFSPVVKPAIIRLVLTIAVTRGWALNQLDVNNAFLQGTLSDRVFIQQPQGFVDSQYPSHVCQLHKAIYGLRQAPRAWYNELRSFLLGYGFINSKSDTSLFIYTSGTCIMYLLVYVDDILLTGNHNSMLRTFTTRLSNRFSLKDLGKLNYFLGVETIRTSTGLFLSQQRYILDLLQRTNMHEAKEVSIPLSSSETLKLDDGSLRHYPTEYRQVLGSLHYLSLSRPDVSYAVNRLAQFMHRPTSIHWLAVKRVLRYLKGTSHYGVFISTASPITLHAFADADWAGDPDTRHSTSAYVVFLGSNPISWSSKKQYTIARSSTEAEYHAIAAATAKVNWLTNLIRELAIQLPASPTMTTLEPLTCAPILFSIHV</sequence>
<evidence type="ECO:0000313" key="2">
    <source>
        <dbReference type="Proteomes" id="UP001164539"/>
    </source>
</evidence>
<accession>A0ACC1WU99</accession>
<protein>
    <submittedName>
        <fullName evidence="1">Retrovirus-related Pol polyprotein from transposon TNT 1-94</fullName>
    </submittedName>
</protein>
<proteinExistence type="predicted"/>
<name>A0ACC1WU99_MELAZ</name>
<evidence type="ECO:0000313" key="1">
    <source>
        <dbReference type="EMBL" id="KAJ4702464.1"/>
    </source>
</evidence>
<reference evidence="1 2" key="1">
    <citation type="journal article" date="2023" name="Science">
        <title>Complex scaffold remodeling in plant triterpene biosynthesis.</title>
        <authorList>
            <person name="De La Pena R."/>
            <person name="Hodgson H."/>
            <person name="Liu J.C."/>
            <person name="Stephenson M.J."/>
            <person name="Martin A.C."/>
            <person name="Owen C."/>
            <person name="Harkess A."/>
            <person name="Leebens-Mack J."/>
            <person name="Jimenez L.E."/>
            <person name="Osbourn A."/>
            <person name="Sattely E.S."/>
        </authorList>
    </citation>
    <scope>NUCLEOTIDE SEQUENCE [LARGE SCALE GENOMIC DNA]</scope>
    <source>
        <strain evidence="2">cv. JPN11</strain>
        <tissue evidence="1">Leaf</tissue>
    </source>
</reference>